<evidence type="ECO:0000313" key="18">
    <source>
        <dbReference type="EMBL" id="TPX36273.1"/>
    </source>
</evidence>
<dbReference type="InterPro" id="IPR036265">
    <property type="entry name" value="HIT-like_sf"/>
</dbReference>
<dbReference type="InterPro" id="IPR019779">
    <property type="entry name" value="GalP_UDPtransf1_His-AS"/>
</dbReference>
<dbReference type="Pfam" id="PF01087">
    <property type="entry name" value="GalP_UDP_transf"/>
    <property type="match status" value="1"/>
</dbReference>
<name>A0A507CFI5_9FUNG</name>
<dbReference type="GeneID" id="42002629"/>
<dbReference type="InterPro" id="IPR001937">
    <property type="entry name" value="GalP_UDPtransf1"/>
</dbReference>
<dbReference type="EC" id="2.7.7.12" evidence="4 16"/>
<dbReference type="GO" id="GO:0033499">
    <property type="term" value="P:galactose catabolic process via UDP-galactose, Leloir pathway"/>
    <property type="evidence" value="ECO:0007669"/>
    <property type="project" value="TreeGrafter"/>
</dbReference>
<dbReference type="CDD" id="cd00608">
    <property type="entry name" value="GalT"/>
    <property type="match status" value="1"/>
</dbReference>
<evidence type="ECO:0000256" key="10">
    <source>
        <dbReference type="ARBA" id="ARBA00023144"/>
    </source>
</evidence>
<feature type="active site" description="Tele-UMP-histidine intermediate" evidence="12">
    <location>
        <position position="176"/>
    </location>
</feature>
<dbReference type="SUPFAM" id="SSF54197">
    <property type="entry name" value="HIT-like"/>
    <property type="match status" value="2"/>
</dbReference>
<comment type="cofactor">
    <cofactor evidence="13">
        <name>Zn(2+)</name>
        <dbReference type="ChEBI" id="CHEBI:29105"/>
    </cofactor>
    <text evidence="13">Binds 1 zinc ion per subunit.</text>
</comment>
<dbReference type="GO" id="GO:0005737">
    <property type="term" value="C:cytoplasm"/>
    <property type="evidence" value="ECO:0007669"/>
    <property type="project" value="TreeGrafter"/>
</dbReference>
<evidence type="ECO:0000256" key="9">
    <source>
        <dbReference type="ARBA" id="ARBA00022833"/>
    </source>
</evidence>
<dbReference type="UniPathway" id="UPA00214"/>
<dbReference type="STRING" id="1806994.A0A507CFI5"/>
<evidence type="ECO:0000256" key="1">
    <source>
        <dbReference type="ARBA" id="ARBA00001107"/>
    </source>
</evidence>
<dbReference type="InterPro" id="IPR005850">
    <property type="entry name" value="GalP_Utransf_C"/>
</dbReference>
<dbReference type="GO" id="GO:0008270">
    <property type="term" value="F:zinc ion binding"/>
    <property type="evidence" value="ECO:0007669"/>
    <property type="project" value="InterPro"/>
</dbReference>
<dbReference type="GO" id="GO:0008108">
    <property type="term" value="F:UDP-glucose:hexose-1-phosphate uridylyltransferase activity"/>
    <property type="evidence" value="ECO:0007669"/>
    <property type="project" value="UniProtKB-EC"/>
</dbReference>
<gene>
    <name evidence="18" type="primary">GAL7</name>
    <name evidence="18" type="ORF">SmJEL517_g01404</name>
</gene>
<comment type="catalytic activity">
    <reaction evidence="1 16">
        <text>alpha-D-galactose 1-phosphate + UDP-alpha-D-glucose = alpha-D-glucose 1-phosphate + UDP-alpha-D-galactose</text>
        <dbReference type="Rhea" id="RHEA:13989"/>
        <dbReference type="ChEBI" id="CHEBI:58336"/>
        <dbReference type="ChEBI" id="CHEBI:58601"/>
        <dbReference type="ChEBI" id="CHEBI:58885"/>
        <dbReference type="ChEBI" id="CHEBI:66914"/>
        <dbReference type="EC" id="2.7.7.12"/>
    </reaction>
</comment>
<sequence length="359" mass="40604">MDQEFDFTEHSHRRFNPLTNSWILCSPHRSKRPWLGQQEETSDDARPEYDPTCYLCPSNKRSGGASQNPPYTGTFVFTNDFPAVKPDQPPFESGSSEDTLSSRLIKARGVRGTCRVMCFHPRHDLTMAEMSRTNIEAVIDTWTDQVKELSALEYARYVQVFENKGAVMGCSNPHPHCQIWATEGIPEEPKKEMASQIAYKAQHGSCLLCDYVNLEVSTPSTPRIVIQNTSFVCLVPYWAVWPYETLVLPKSHISSLSELSATQKSELASILAKITCRFDNLFNCSFPYSMGVHGAPVGDRSGVNHLHLHFYPPLLRSATVKKFLVGYEMMAESQRDLTAEQAAERLRNCSEVHYKLVKN</sequence>
<feature type="domain" description="HIT" evidence="17">
    <location>
        <begin position="207"/>
        <end position="320"/>
    </location>
</feature>
<reference evidence="18 19" key="1">
    <citation type="journal article" date="2019" name="Sci. Rep.">
        <title>Comparative genomics of chytrid fungi reveal insights into the obligate biotrophic and pathogenic lifestyle of Synchytrium endobioticum.</title>
        <authorList>
            <person name="van de Vossenberg B.T.L.H."/>
            <person name="Warris S."/>
            <person name="Nguyen H.D.T."/>
            <person name="van Gent-Pelzer M.P.E."/>
            <person name="Joly D.L."/>
            <person name="van de Geest H.C."/>
            <person name="Bonants P.J.M."/>
            <person name="Smith D.S."/>
            <person name="Levesque C.A."/>
            <person name="van der Lee T.A.J."/>
        </authorList>
    </citation>
    <scope>NUCLEOTIDE SEQUENCE [LARGE SCALE GENOMIC DNA]</scope>
    <source>
        <strain evidence="18 19">JEL517</strain>
    </source>
</reference>
<feature type="binding site" evidence="14">
    <location>
        <position position="192"/>
    </location>
    <ligand>
        <name>Fe cation</name>
        <dbReference type="ChEBI" id="CHEBI:24875"/>
    </ligand>
</feature>
<evidence type="ECO:0000256" key="2">
    <source>
        <dbReference type="ARBA" id="ARBA00004947"/>
    </source>
</evidence>
<dbReference type="Pfam" id="PF02744">
    <property type="entry name" value="GalP_UDP_tr_C"/>
    <property type="match status" value="1"/>
</dbReference>
<evidence type="ECO:0000256" key="6">
    <source>
        <dbReference type="ARBA" id="ARBA00022679"/>
    </source>
</evidence>
<feature type="binding site" evidence="14">
    <location>
        <position position="293"/>
    </location>
    <ligand>
        <name>Fe cation</name>
        <dbReference type="ChEBI" id="CHEBI:24875"/>
    </ligand>
</feature>
<dbReference type="FunFam" id="3.30.428.10:FF:000001">
    <property type="entry name" value="Galactose-1-phosphate uridylyltransferase"/>
    <property type="match status" value="1"/>
</dbReference>
<dbReference type="Gene3D" id="3.30.428.10">
    <property type="entry name" value="HIT-like"/>
    <property type="match status" value="2"/>
</dbReference>
<protein>
    <recommendedName>
        <fullName evidence="5 16">Galactose-1-phosphate uridylyltransferase</fullName>
        <ecNumber evidence="4 16">2.7.7.12</ecNumber>
    </recommendedName>
</protein>
<feature type="binding site" evidence="13">
    <location>
        <position position="53"/>
    </location>
    <ligand>
        <name>Zn(2+)</name>
        <dbReference type="ChEBI" id="CHEBI:29105"/>
    </ligand>
</feature>
<dbReference type="InterPro" id="IPR005849">
    <property type="entry name" value="GalP_Utransf_N"/>
</dbReference>
<dbReference type="PIRSF" id="PIRSF000808">
    <property type="entry name" value="GalT"/>
    <property type="match status" value="1"/>
</dbReference>
<keyword evidence="19" id="KW-1185">Reference proteome</keyword>
<proteinExistence type="inferred from homology"/>
<dbReference type="OrthoDB" id="418412at2759"/>
<comment type="cofactor">
    <cofactor evidence="14">
        <name>Fe cation</name>
        <dbReference type="ChEBI" id="CHEBI:24875"/>
    </cofactor>
    <text evidence="14">Binds 1 Fe cation per subunit.</text>
</comment>
<keyword evidence="11 16" id="KW-0119">Carbohydrate metabolism</keyword>
<dbReference type="PANTHER" id="PTHR11943">
    <property type="entry name" value="GALACTOSE-1-PHOSPHATE URIDYLYLTRANSFERASE"/>
    <property type="match status" value="1"/>
</dbReference>
<keyword evidence="8 13" id="KW-0479">Metal-binding</keyword>
<feature type="binding site" evidence="13">
    <location>
        <position position="174"/>
    </location>
    <ligand>
        <name>Zn(2+)</name>
        <dbReference type="ChEBI" id="CHEBI:29105"/>
    </ligand>
</feature>
<evidence type="ECO:0000256" key="8">
    <source>
        <dbReference type="ARBA" id="ARBA00022723"/>
    </source>
</evidence>
<keyword evidence="9 13" id="KW-0862">Zinc</keyword>
<evidence type="ECO:0000256" key="12">
    <source>
        <dbReference type="PIRSR" id="PIRSR000808-1"/>
    </source>
</evidence>
<keyword evidence="14" id="KW-0408">Iron</keyword>
<comment type="similarity">
    <text evidence="3 16">Belongs to the galactose-1-phosphate uridylyltransferase type 1 family.</text>
</comment>
<evidence type="ECO:0000256" key="14">
    <source>
        <dbReference type="PIRSR" id="PIRSR000808-4"/>
    </source>
</evidence>
<dbReference type="EMBL" id="QEAO01000005">
    <property type="protein sequence ID" value="TPX36273.1"/>
    <property type="molecule type" value="Genomic_DNA"/>
</dbReference>
<feature type="binding site" evidence="14">
    <location>
        <position position="309"/>
    </location>
    <ligand>
        <name>Fe cation</name>
        <dbReference type="ChEBI" id="CHEBI:24875"/>
    </ligand>
</feature>
<feature type="binding site" evidence="13">
    <location>
        <position position="123"/>
    </location>
    <ligand>
        <name>Zn(2+)</name>
        <dbReference type="ChEBI" id="CHEBI:29105"/>
    </ligand>
</feature>
<evidence type="ECO:0000256" key="7">
    <source>
        <dbReference type="ARBA" id="ARBA00022695"/>
    </source>
</evidence>
<comment type="caution">
    <text evidence="18">The sequence shown here is derived from an EMBL/GenBank/DDBJ whole genome shotgun (WGS) entry which is preliminary data.</text>
</comment>
<evidence type="ECO:0000256" key="13">
    <source>
        <dbReference type="PIRSR" id="PIRSR000808-3"/>
    </source>
</evidence>
<dbReference type="PROSITE" id="PS51084">
    <property type="entry name" value="HIT_2"/>
    <property type="match status" value="1"/>
</dbReference>
<evidence type="ECO:0000313" key="19">
    <source>
        <dbReference type="Proteomes" id="UP000319731"/>
    </source>
</evidence>
<evidence type="ECO:0000256" key="3">
    <source>
        <dbReference type="ARBA" id="ARBA00010951"/>
    </source>
</evidence>
<evidence type="ECO:0000256" key="16">
    <source>
        <dbReference type="RuleBase" id="RU000506"/>
    </source>
</evidence>
<evidence type="ECO:0000256" key="15">
    <source>
        <dbReference type="PROSITE-ProRule" id="PRU00464"/>
    </source>
</evidence>
<dbReference type="AlphaFoldDB" id="A0A507CFI5"/>
<keyword evidence="6 16" id="KW-0808">Transferase</keyword>
<evidence type="ECO:0000256" key="5">
    <source>
        <dbReference type="ARBA" id="ARBA00016340"/>
    </source>
</evidence>
<dbReference type="NCBIfam" id="NF008724">
    <property type="entry name" value="PRK11720.1"/>
    <property type="match status" value="1"/>
</dbReference>
<feature type="binding site" evidence="14">
    <location>
        <position position="307"/>
    </location>
    <ligand>
        <name>Fe cation</name>
        <dbReference type="ChEBI" id="CHEBI:24875"/>
    </ligand>
</feature>
<keyword evidence="10 16" id="KW-0299">Galactose metabolism</keyword>
<dbReference type="PANTHER" id="PTHR11943:SF1">
    <property type="entry name" value="GALACTOSE-1-PHOSPHATE URIDYLYLTRANSFERASE"/>
    <property type="match status" value="1"/>
</dbReference>
<accession>A0A507CFI5</accession>
<keyword evidence="7 16" id="KW-0548">Nucleotidyltransferase</keyword>
<dbReference type="PROSITE" id="PS00117">
    <property type="entry name" value="GAL_P_UDP_TRANSF_I"/>
    <property type="match status" value="1"/>
</dbReference>
<dbReference type="InterPro" id="IPR011146">
    <property type="entry name" value="HIT-like"/>
</dbReference>
<dbReference type="FunFam" id="3.30.428.10:FF:000002">
    <property type="entry name" value="Galactose-1-phosphate uridylyltransferase"/>
    <property type="match status" value="1"/>
</dbReference>
<evidence type="ECO:0000259" key="17">
    <source>
        <dbReference type="PROSITE" id="PS51084"/>
    </source>
</evidence>
<dbReference type="Proteomes" id="UP000319731">
    <property type="component" value="Unassembled WGS sequence"/>
</dbReference>
<feature type="short sequence motif" description="Histidine triad motif" evidence="15">
    <location>
        <begin position="305"/>
        <end position="309"/>
    </location>
</feature>
<evidence type="ECO:0000256" key="11">
    <source>
        <dbReference type="ARBA" id="ARBA00023277"/>
    </source>
</evidence>
<feature type="binding site" evidence="13">
    <location>
        <position position="56"/>
    </location>
    <ligand>
        <name>Zn(2+)</name>
        <dbReference type="ChEBI" id="CHEBI:29105"/>
    </ligand>
</feature>
<dbReference type="RefSeq" id="XP_031026586.1">
    <property type="nucleotide sequence ID" value="XM_031167332.1"/>
</dbReference>
<comment type="pathway">
    <text evidence="2 16">Carbohydrate metabolism; galactose metabolism.</text>
</comment>
<dbReference type="NCBIfam" id="TIGR00209">
    <property type="entry name" value="galT_1"/>
    <property type="match status" value="1"/>
</dbReference>
<evidence type="ECO:0000256" key="4">
    <source>
        <dbReference type="ARBA" id="ARBA00012384"/>
    </source>
</evidence>
<organism evidence="18 19">
    <name type="scientific">Synchytrium microbalum</name>
    <dbReference type="NCBI Taxonomy" id="1806994"/>
    <lineage>
        <taxon>Eukaryota</taxon>
        <taxon>Fungi</taxon>
        <taxon>Fungi incertae sedis</taxon>
        <taxon>Chytridiomycota</taxon>
        <taxon>Chytridiomycota incertae sedis</taxon>
        <taxon>Chytridiomycetes</taxon>
        <taxon>Synchytriales</taxon>
        <taxon>Synchytriaceae</taxon>
        <taxon>Synchytrium</taxon>
    </lineage>
</organism>